<keyword evidence="2" id="KW-1133">Transmembrane helix</keyword>
<keyword evidence="2" id="KW-0812">Transmembrane</keyword>
<keyword evidence="2" id="KW-0472">Membrane</keyword>
<comment type="caution">
    <text evidence="3">The sequence shown here is derived from an EMBL/GenBank/DDBJ whole genome shotgun (WGS) entry which is preliminary data.</text>
</comment>
<keyword evidence="4" id="KW-1185">Reference proteome</keyword>
<sequence length="81" mass="9039">MNISQQADWGNNVYLLTTTRILMVLGLAYPARSFYQLSHILARDLSVGLYREDELHGRHEKIGCRMPDSSHGSGHVAVAEA</sequence>
<gene>
    <name evidence="3" type="ORF">ALECFALPRED_005891</name>
</gene>
<protein>
    <submittedName>
        <fullName evidence="3">Uncharacterized protein</fullName>
    </submittedName>
</protein>
<organism evidence="3 4">
    <name type="scientific">Alectoria fallacina</name>
    <dbReference type="NCBI Taxonomy" id="1903189"/>
    <lineage>
        <taxon>Eukaryota</taxon>
        <taxon>Fungi</taxon>
        <taxon>Dikarya</taxon>
        <taxon>Ascomycota</taxon>
        <taxon>Pezizomycotina</taxon>
        <taxon>Lecanoromycetes</taxon>
        <taxon>OSLEUM clade</taxon>
        <taxon>Lecanoromycetidae</taxon>
        <taxon>Lecanorales</taxon>
        <taxon>Lecanorineae</taxon>
        <taxon>Parmeliaceae</taxon>
        <taxon>Alectoria</taxon>
    </lineage>
</organism>
<proteinExistence type="predicted"/>
<dbReference type="AlphaFoldDB" id="A0A8H3G0A7"/>
<evidence type="ECO:0000313" key="3">
    <source>
        <dbReference type="EMBL" id="CAF9934234.1"/>
    </source>
</evidence>
<evidence type="ECO:0000256" key="2">
    <source>
        <dbReference type="SAM" id="Phobius"/>
    </source>
</evidence>
<dbReference type="OrthoDB" id="5405598at2759"/>
<reference evidence="3" key="1">
    <citation type="submission" date="2021-03" db="EMBL/GenBank/DDBJ databases">
        <authorList>
            <person name="Tagirdzhanova G."/>
        </authorList>
    </citation>
    <scope>NUCLEOTIDE SEQUENCE</scope>
</reference>
<dbReference type="Proteomes" id="UP000664203">
    <property type="component" value="Unassembled WGS sequence"/>
</dbReference>
<accession>A0A8H3G0A7</accession>
<name>A0A8H3G0A7_9LECA</name>
<feature type="region of interest" description="Disordered" evidence="1">
    <location>
        <begin position="62"/>
        <end position="81"/>
    </location>
</feature>
<feature type="transmembrane region" description="Helical" evidence="2">
    <location>
        <begin position="12"/>
        <end position="31"/>
    </location>
</feature>
<evidence type="ECO:0000256" key="1">
    <source>
        <dbReference type="SAM" id="MobiDB-lite"/>
    </source>
</evidence>
<dbReference type="EMBL" id="CAJPDR010000373">
    <property type="protein sequence ID" value="CAF9934234.1"/>
    <property type="molecule type" value="Genomic_DNA"/>
</dbReference>
<evidence type="ECO:0000313" key="4">
    <source>
        <dbReference type="Proteomes" id="UP000664203"/>
    </source>
</evidence>